<dbReference type="STRING" id="1895771.BGO89_00250"/>
<reference evidence="2 3" key="1">
    <citation type="submission" date="2016-09" db="EMBL/GenBank/DDBJ databases">
        <title>Genome-resolved meta-omics ties microbial dynamics to process performance in biotechnology for thiocyanate degradation.</title>
        <authorList>
            <person name="Kantor R.S."/>
            <person name="Huddy R.J."/>
            <person name="Iyer R."/>
            <person name="Thomas B.C."/>
            <person name="Brown C.T."/>
            <person name="Anantharaman K."/>
            <person name="Tringe S."/>
            <person name="Hettich R.L."/>
            <person name="Harrison S.T."/>
            <person name="Banfield J.F."/>
        </authorList>
    </citation>
    <scope>NUCLEOTIDE SEQUENCE [LARGE SCALE GENOMIC DNA]</scope>
    <source>
        <strain evidence="2">59-99</strain>
    </source>
</reference>
<sequence length="141" mass="15372">MRTVLFAAAVVAATTFIPATVRAQQTQQPSLLQSQQETVIRPKLVLADVRAVSSFLGGVEIRGNEVDAYLDVKHALTTAVDAATKAGKKDDDMIVVDMRLDVAQNFYVLMQRATLKAAEAEKFKQIIGAVQEAAKEVQNRK</sequence>
<dbReference type="Proteomes" id="UP000184233">
    <property type="component" value="Unassembled WGS sequence"/>
</dbReference>
<evidence type="ECO:0000313" key="3">
    <source>
        <dbReference type="Proteomes" id="UP000184233"/>
    </source>
</evidence>
<protein>
    <submittedName>
        <fullName evidence="2">Uncharacterized protein</fullName>
    </submittedName>
</protein>
<evidence type="ECO:0000256" key="1">
    <source>
        <dbReference type="SAM" id="SignalP"/>
    </source>
</evidence>
<keyword evidence="1" id="KW-0732">Signal</keyword>
<dbReference type="EMBL" id="MKVH01000017">
    <property type="protein sequence ID" value="OJX58675.1"/>
    <property type="molecule type" value="Genomic_DNA"/>
</dbReference>
<feature type="signal peptide" evidence="1">
    <location>
        <begin position="1"/>
        <end position="23"/>
    </location>
</feature>
<name>A0A1M3L190_9BACT</name>
<feature type="chain" id="PRO_5012521956" evidence="1">
    <location>
        <begin position="24"/>
        <end position="141"/>
    </location>
</feature>
<accession>A0A1M3L190</accession>
<evidence type="ECO:0000313" key="2">
    <source>
        <dbReference type="EMBL" id="OJX58675.1"/>
    </source>
</evidence>
<comment type="caution">
    <text evidence="2">The sequence shown here is derived from an EMBL/GenBank/DDBJ whole genome shotgun (WGS) entry which is preliminary data.</text>
</comment>
<gene>
    <name evidence="2" type="ORF">BGO89_00250</name>
</gene>
<organism evidence="2 3">
    <name type="scientific">Candidatus Kapaibacterium thiocyanatum</name>
    <dbReference type="NCBI Taxonomy" id="1895771"/>
    <lineage>
        <taxon>Bacteria</taxon>
        <taxon>Pseudomonadati</taxon>
        <taxon>Candidatus Kapaibacteriota</taxon>
        <taxon>Candidatus Kapaibacteriia</taxon>
        <taxon>Candidatus Kapaibacteriales</taxon>
        <taxon>Candidatus Kapaibacteriaceae</taxon>
        <taxon>Candidatus Kapaibacterium</taxon>
    </lineage>
</organism>
<dbReference type="AlphaFoldDB" id="A0A1M3L190"/>
<proteinExistence type="predicted"/>